<dbReference type="PANTHER" id="PTHR18952">
    <property type="entry name" value="CARBONIC ANHYDRASE"/>
    <property type="match status" value="1"/>
</dbReference>
<gene>
    <name evidence="10" type="ORF">O3M35_002275</name>
</gene>
<protein>
    <recommendedName>
        <fullName evidence="3 8">Carbonic anhydrase</fullName>
        <ecNumber evidence="3 8">4.2.1.1</ecNumber>
    </recommendedName>
</protein>
<organism evidence="10 11">
    <name type="scientific">Rhynocoris fuscipes</name>
    <dbReference type="NCBI Taxonomy" id="488301"/>
    <lineage>
        <taxon>Eukaryota</taxon>
        <taxon>Metazoa</taxon>
        <taxon>Ecdysozoa</taxon>
        <taxon>Arthropoda</taxon>
        <taxon>Hexapoda</taxon>
        <taxon>Insecta</taxon>
        <taxon>Pterygota</taxon>
        <taxon>Neoptera</taxon>
        <taxon>Paraneoptera</taxon>
        <taxon>Hemiptera</taxon>
        <taxon>Heteroptera</taxon>
        <taxon>Panheteroptera</taxon>
        <taxon>Cimicomorpha</taxon>
        <taxon>Reduviidae</taxon>
        <taxon>Harpactorinae</taxon>
        <taxon>Harpactorini</taxon>
        <taxon>Rhynocoris</taxon>
    </lineage>
</organism>
<name>A0AAW1CUM4_9HEMI</name>
<keyword evidence="11" id="KW-1185">Reference proteome</keyword>
<comment type="function">
    <text evidence="1 8">Reversible hydration of carbon dioxide.</text>
</comment>
<feature type="signal peptide" evidence="8">
    <location>
        <begin position="1"/>
        <end position="21"/>
    </location>
</feature>
<dbReference type="AlphaFoldDB" id="A0AAW1CUM4"/>
<evidence type="ECO:0000256" key="6">
    <source>
        <dbReference type="ARBA" id="ARBA00023239"/>
    </source>
</evidence>
<dbReference type="GO" id="GO:0004089">
    <property type="term" value="F:carbonate dehydratase activity"/>
    <property type="evidence" value="ECO:0007669"/>
    <property type="project" value="UniProtKB-UniRule"/>
</dbReference>
<dbReference type="GO" id="GO:0008270">
    <property type="term" value="F:zinc ion binding"/>
    <property type="evidence" value="ECO:0007669"/>
    <property type="project" value="UniProtKB-UniRule"/>
</dbReference>
<evidence type="ECO:0000256" key="2">
    <source>
        <dbReference type="ARBA" id="ARBA00010718"/>
    </source>
</evidence>
<dbReference type="InterPro" id="IPR036398">
    <property type="entry name" value="CA_dom_sf"/>
</dbReference>
<evidence type="ECO:0000313" key="10">
    <source>
        <dbReference type="EMBL" id="KAK9501205.1"/>
    </source>
</evidence>
<accession>A0AAW1CUM4</accession>
<evidence type="ECO:0000313" key="11">
    <source>
        <dbReference type="Proteomes" id="UP001461498"/>
    </source>
</evidence>
<dbReference type="Gene3D" id="3.10.200.10">
    <property type="entry name" value="Alpha carbonic anhydrase"/>
    <property type="match status" value="1"/>
</dbReference>
<dbReference type="PROSITE" id="PS00162">
    <property type="entry name" value="ALPHA_CA_1"/>
    <property type="match status" value="1"/>
</dbReference>
<feature type="domain" description="Alpha-carbonic anhydrase" evidence="9">
    <location>
        <begin position="19"/>
        <end position="260"/>
    </location>
</feature>
<evidence type="ECO:0000256" key="5">
    <source>
        <dbReference type="ARBA" id="ARBA00022833"/>
    </source>
</evidence>
<dbReference type="PANTHER" id="PTHR18952:SF265">
    <property type="entry name" value="CARBONIC ANHYDRASE"/>
    <property type="match status" value="1"/>
</dbReference>
<keyword evidence="5 8" id="KW-0862">Zinc</keyword>
<proteinExistence type="inferred from homology"/>
<comment type="cofactor">
    <cofactor evidence="8">
        <name>Zn(2+)</name>
        <dbReference type="ChEBI" id="CHEBI:29105"/>
    </cofactor>
</comment>
<evidence type="ECO:0000256" key="1">
    <source>
        <dbReference type="ARBA" id="ARBA00002904"/>
    </source>
</evidence>
<dbReference type="EC" id="4.2.1.1" evidence="3 8"/>
<comment type="caution">
    <text evidence="10">The sequence shown here is derived from an EMBL/GenBank/DDBJ whole genome shotgun (WGS) entry which is preliminary data.</text>
</comment>
<reference evidence="10 11" key="1">
    <citation type="submission" date="2022-12" db="EMBL/GenBank/DDBJ databases">
        <title>Chromosome-level genome assembly of true bugs.</title>
        <authorList>
            <person name="Ma L."/>
            <person name="Li H."/>
        </authorList>
    </citation>
    <scope>NUCLEOTIDE SEQUENCE [LARGE SCALE GENOMIC DNA]</scope>
    <source>
        <strain evidence="10">Lab_2022b</strain>
    </source>
</reference>
<evidence type="ECO:0000256" key="4">
    <source>
        <dbReference type="ARBA" id="ARBA00022723"/>
    </source>
</evidence>
<dbReference type="InterPro" id="IPR023561">
    <property type="entry name" value="Carbonic_anhydrase_a-class"/>
</dbReference>
<dbReference type="EMBL" id="JAPXFL010000010">
    <property type="protein sequence ID" value="KAK9501205.1"/>
    <property type="molecule type" value="Genomic_DNA"/>
</dbReference>
<feature type="chain" id="PRO_5043097474" description="Carbonic anhydrase" evidence="8">
    <location>
        <begin position="22"/>
        <end position="287"/>
    </location>
</feature>
<dbReference type="SUPFAM" id="SSF51069">
    <property type="entry name" value="Carbonic anhydrase"/>
    <property type="match status" value="1"/>
</dbReference>
<keyword evidence="6 8" id="KW-0456">Lyase</keyword>
<dbReference type="Pfam" id="PF00194">
    <property type="entry name" value="Carb_anhydrase"/>
    <property type="match status" value="1"/>
</dbReference>
<dbReference type="InterPro" id="IPR018338">
    <property type="entry name" value="Carbonic_anhydrase_a-class_CS"/>
</dbReference>
<dbReference type="InterPro" id="IPR001148">
    <property type="entry name" value="CA_dom"/>
</dbReference>
<dbReference type="PROSITE" id="PS51144">
    <property type="entry name" value="ALPHA_CA_2"/>
    <property type="match status" value="1"/>
</dbReference>
<evidence type="ECO:0000256" key="3">
    <source>
        <dbReference type="ARBA" id="ARBA00012925"/>
    </source>
</evidence>
<comment type="catalytic activity">
    <reaction evidence="7 8">
        <text>hydrogencarbonate + H(+) = CO2 + H2O</text>
        <dbReference type="Rhea" id="RHEA:10748"/>
        <dbReference type="ChEBI" id="CHEBI:15377"/>
        <dbReference type="ChEBI" id="CHEBI:15378"/>
        <dbReference type="ChEBI" id="CHEBI:16526"/>
        <dbReference type="ChEBI" id="CHEBI:17544"/>
        <dbReference type="EC" id="4.2.1.1"/>
    </reaction>
</comment>
<dbReference type="CDD" id="cd00326">
    <property type="entry name" value="alpha_CA"/>
    <property type="match status" value="1"/>
</dbReference>
<dbReference type="Proteomes" id="UP001461498">
    <property type="component" value="Unassembled WGS sequence"/>
</dbReference>
<evidence type="ECO:0000256" key="8">
    <source>
        <dbReference type="RuleBase" id="RU367011"/>
    </source>
</evidence>
<sequence length="287" mass="31715">MLSIGPILVLLLISTLRIADGTHTSSFKDGICDSGEEQSPIDIETRGVIEIQNAQPIVFINYEHTNLTASLGSHTVKLTPSHDKSAGLGAGGIRNYYVLDSIHFHWGSEHTIDGERFPLEAHFVHYNSLYYPNIEKAFSDPGGLAVVAVLFRQGDPNNAIESLKSAIDRLLDGRNRDGHTSLHPDALLPKDTSAFYRYHGSLTTPPCTESVIWTVIQAPLSVSSSQVAWFQSLSLADGKHHSSNYRPVQPLNGRYVELHLPIYTNNAFIQHPCINLLLIILLIVFEI</sequence>
<comment type="similarity">
    <text evidence="2 8">Belongs to the alpha-carbonic anhydrase family.</text>
</comment>
<keyword evidence="4 8" id="KW-0479">Metal-binding</keyword>
<evidence type="ECO:0000259" key="9">
    <source>
        <dbReference type="PROSITE" id="PS51144"/>
    </source>
</evidence>
<dbReference type="SMART" id="SM01057">
    <property type="entry name" value="Carb_anhydrase"/>
    <property type="match status" value="1"/>
</dbReference>
<keyword evidence="8" id="KW-0732">Signal</keyword>
<evidence type="ECO:0000256" key="7">
    <source>
        <dbReference type="ARBA" id="ARBA00048348"/>
    </source>
</evidence>